<accession>A0AB34WZT6</accession>
<evidence type="ECO:0000313" key="2">
    <source>
        <dbReference type="Proteomes" id="UP000070572"/>
    </source>
</evidence>
<dbReference type="AlphaFoldDB" id="A0AB34WZT6"/>
<dbReference type="Proteomes" id="UP000070572">
    <property type="component" value="Unassembled WGS sequence"/>
</dbReference>
<comment type="caution">
    <text evidence="1">The sequence shown here is derived from an EMBL/GenBank/DDBJ whole genome shotgun (WGS) entry which is preliminary data.</text>
</comment>
<organism evidence="1 2">
    <name type="scientific">Varibaculum cambriense</name>
    <dbReference type="NCBI Taxonomy" id="184870"/>
    <lineage>
        <taxon>Bacteria</taxon>
        <taxon>Bacillati</taxon>
        <taxon>Actinomycetota</taxon>
        <taxon>Actinomycetes</taxon>
        <taxon>Actinomycetales</taxon>
        <taxon>Actinomycetaceae</taxon>
        <taxon>Varibaculum</taxon>
    </lineage>
</organism>
<reference evidence="1 2" key="1">
    <citation type="submission" date="2016-01" db="EMBL/GenBank/DDBJ databases">
        <authorList>
            <person name="Mitreva M."/>
            <person name="Pepin K.H."/>
            <person name="Mihindukulasuriya K.A."/>
            <person name="Fulton R."/>
            <person name="Fronick C."/>
            <person name="O'Laughlin M."/>
            <person name="Miner T."/>
            <person name="Herter B."/>
            <person name="Rosa B.A."/>
            <person name="Cordes M."/>
            <person name="Tomlinson C."/>
            <person name="Wollam A."/>
            <person name="Palsikar V.B."/>
            <person name="Mardis E.R."/>
            <person name="Wilson R.K."/>
        </authorList>
    </citation>
    <scope>NUCLEOTIDE SEQUENCE [LARGE SCALE GENOMIC DNA]</scope>
    <source>
        <strain evidence="1 2">DNF00696</strain>
    </source>
</reference>
<proteinExistence type="predicted"/>
<protein>
    <submittedName>
        <fullName evidence="1">Uncharacterized protein</fullName>
    </submittedName>
</protein>
<evidence type="ECO:0000313" key="1">
    <source>
        <dbReference type="EMBL" id="KXB81069.1"/>
    </source>
</evidence>
<gene>
    <name evidence="1" type="ORF">HMPREF1862_00792</name>
</gene>
<dbReference type="EMBL" id="LSDN01000013">
    <property type="protein sequence ID" value="KXB81069.1"/>
    <property type="molecule type" value="Genomic_DNA"/>
</dbReference>
<sequence>MPGGGAEGESPRRRRLLLNQGVLPAKVNKKVTIHNLTLSFRVTT</sequence>
<name>A0AB34WZT6_9ACTO</name>